<keyword evidence="3" id="KW-1133">Transmembrane helix</keyword>
<dbReference type="GO" id="GO:0005737">
    <property type="term" value="C:cytoplasm"/>
    <property type="evidence" value="ECO:0007669"/>
    <property type="project" value="UniProtKB-SubCell"/>
</dbReference>
<dbReference type="InterPro" id="IPR048491">
    <property type="entry name" value="XMAP215_CLASP_TOG"/>
</dbReference>
<dbReference type="AlphaFoldDB" id="A0AAV6J494"/>
<dbReference type="GO" id="GO:0046785">
    <property type="term" value="P:microtubule polymerization"/>
    <property type="evidence" value="ECO:0007669"/>
    <property type="project" value="InterPro"/>
</dbReference>
<keyword evidence="6" id="KW-1185">Reference proteome</keyword>
<name>A0AAV6J494_9ERIC</name>
<dbReference type="Pfam" id="PF21041">
    <property type="entry name" value="XMAP215_CLASP_TOG"/>
    <property type="match status" value="1"/>
</dbReference>
<keyword evidence="3" id="KW-0472">Membrane</keyword>
<dbReference type="Gene3D" id="1.25.10.10">
    <property type="entry name" value="Leucine-rich Repeat Variant"/>
    <property type="match status" value="1"/>
</dbReference>
<dbReference type="GO" id="GO:0007051">
    <property type="term" value="P:spindle organization"/>
    <property type="evidence" value="ECO:0007669"/>
    <property type="project" value="InterPro"/>
</dbReference>
<comment type="subcellular location">
    <subcellularLocation>
        <location evidence="1">Cytoplasm</location>
    </subcellularLocation>
</comment>
<dbReference type="GO" id="GO:0061863">
    <property type="term" value="F:microtubule plus end polymerase"/>
    <property type="evidence" value="ECO:0007669"/>
    <property type="project" value="InterPro"/>
</dbReference>
<feature type="domain" description="XMAP215/Dis1/CLASP TOG" evidence="4">
    <location>
        <begin position="12"/>
        <end position="54"/>
    </location>
</feature>
<keyword evidence="3" id="KW-0812">Transmembrane</keyword>
<dbReference type="PANTHER" id="PTHR12609">
    <property type="entry name" value="MICROTUBULE ASSOCIATED PROTEIN XMAP215"/>
    <property type="match status" value="1"/>
</dbReference>
<sequence length="227" mass="25443">MSTEDEKLLKEAKKLPWEDRLMHKNWKVRNNANFDLAALCDSISDPKDPRLREFGELGFRSVDLVSSAFLPFCDFCFVDMRAFPTMQAGGSGRFPEESRLLWLCLAKLGWRLDNLAVQAPNSKYLQSGRGLWITTPLDMSYTCISIATGNKSCSKERLGFWVLLLCSSNLETMGAFTMVAIMMQLSGMSSLYAVLIGGNMESRNLDVKDGGLVTVLPNVEECFRVLL</sequence>
<gene>
    <name evidence="5" type="ORF">RHGRI_023608</name>
</gene>
<dbReference type="InterPro" id="IPR011989">
    <property type="entry name" value="ARM-like"/>
</dbReference>
<evidence type="ECO:0000256" key="1">
    <source>
        <dbReference type="ARBA" id="ARBA00004496"/>
    </source>
</evidence>
<dbReference type="InterPro" id="IPR045110">
    <property type="entry name" value="XMAP215"/>
</dbReference>
<proteinExistence type="predicted"/>
<reference evidence="5" key="1">
    <citation type="submission" date="2020-08" db="EMBL/GenBank/DDBJ databases">
        <title>Plant Genome Project.</title>
        <authorList>
            <person name="Zhang R.-G."/>
        </authorList>
    </citation>
    <scope>NUCLEOTIDE SEQUENCE</scope>
    <source>
        <strain evidence="5">WSP0</strain>
        <tissue evidence="5">Leaf</tissue>
    </source>
</reference>
<organism evidence="5 6">
    <name type="scientific">Rhododendron griersonianum</name>
    <dbReference type="NCBI Taxonomy" id="479676"/>
    <lineage>
        <taxon>Eukaryota</taxon>
        <taxon>Viridiplantae</taxon>
        <taxon>Streptophyta</taxon>
        <taxon>Embryophyta</taxon>
        <taxon>Tracheophyta</taxon>
        <taxon>Spermatophyta</taxon>
        <taxon>Magnoliopsida</taxon>
        <taxon>eudicotyledons</taxon>
        <taxon>Gunneridae</taxon>
        <taxon>Pentapetalae</taxon>
        <taxon>asterids</taxon>
        <taxon>Ericales</taxon>
        <taxon>Ericaceae</taxon>
        <taxon>Ericoideae</taxon>
        <taxon>Rhodoreae</taxon>
        <taxon>Rhododendron</taxon>
    </lineage>
</organism>
<keyword evidence="2" id="KW-0963">Cytoplasm</keyword>
<evidence type="ECO:0000313" key="6">
    <source>
        <dbReference type="Proteomes" id="UP000823749"/>
    </source>
</evidence>
<dbReference type="EMBL" id="JACTNZ010000008">
    <property type="protein sequence ID" value="KAG5535887.1"/>
    <property type="molecule type" value="Genomic_DNA"/>
</dbReference>
<accession>A0AAV6J494</accession>
<comment type="caution">
    <text evidence="5">The sequence shown here is derived from an EMBL/GenBank/DDBJ whole genome shotgun (WGS) entry which is preliminary data.</text>
</comment>
<protein>
    <recommendedName>
        <fullName evidence="4">XMAP215/Dis1/CLASP TOG domain-containing protein</fullName>
    </recommendedName>
</protein>
<evidence type="ECO:0000313" key="5">
    <source>
        <dbReference type="EMBL" id="KAG5535887.1"/>
    </source>
</evidence>
<dbReference type="GO" id="GO:0030951">
    <property type="term" value="P:establishment or maintenance of microtubule cytoskeleton polarity"/>
    <property type="evidence" value="ECO:0007669"/>
    <property type="project" value="InterPro"/>
</dbReference>
<evidence type="ECO:0000256" key="3">
    <source>
        <dbReference type="SAM" id="Phobius"/>
    </source>
</evidence>
<dbReference type="Proteomes" id="UP000823749">
    <property type="component" value="Chromosome 8"/>
</dbReference>
<evidence type="ECO:0000259" key="4">
    <source>
        <dbReference type="Pfam" id="PF21041"/>
    </source>
</evidence>
<feature type="transmembrane region" description="Helical" evidence="3">
    <location>
        <begin position="158"/>
        <end position="181"/>
    </location>
</feature>
<dbReference type="GO" id="GO:0051010">
    <property type="term" value="F:microtubule plus-end binding"/>
    <property type="evidence" value="ECO:0007669"/>
    <property type="project" value="InterPro"/>
</dbReference>
<evidence type="ECO:0000256" key="2">
    <source>
        <dbReference type="ARBA" id="ARBA00022490"/>
    </source>
</evidence>